<keyword evidence="9" id="KW-0378">Hydrolase</keyword>
<dbReference type="EMBL" id="BORU01000001">
    <property type="protein sequence ID" value="GIO52402.1"/>
    <property type="molecule type" value="Genomic_DNA"/>
</dbReference>
<dbReference type="InterPro" id="IPR036264">
    <property type="entry name" value="Bact_exopeptidase_dim_dom"/>
</dbReference>
<evidence type="ECO:0000256" key="10">
    <source>
        <dbReference type="ARBA" id="ARBA00022833"/>
    </source>
</evidence>
<dbReference type="Gene3D" id="3.30.70.360">
    <property type="match status" value="1"/>
</dbReference>
<evidence type="ECO:0000256" key="1">
    <source>
        <dbReference type="ARBA" id="ARBA00001941"/>
    </source>
</evidence>
<keyword evidence="12" id="KW-0457">Lysine biosynthesis</keyword>
<evidence type="ECO:0000256" key="5">
    <source>
        <dbReference type="ARBA" id="ARBA00011921"/>
    </source>
</evidence>
<evidence type="ECO:0000256" key="6">
    <source>
        <dbReference type="ARBA" id="ARBA00016853"/>
    </source>
</evidence>
<reference evidence="16 17" key="1">
    <citation type="submission" date="2021-03" db="EMBL/GenBank/DDBJ databases">
        <title>Antimicrobial resistance genes in bacteria isolated from Japanese honey, and their potential for conferring macrolide and lincosamide resistance in the American foulbrood pathogen Paenibacillus larvae.</title>
        <authorList>
            <person name="Okamoto M."/>
            <person name="Kumagai M."/>
            <person name="Kanamori H."/>
            <person name="Takamatsu D."/>
        </authorList>
    </citation>
    <scope>NUCLEOTIDE SEQUENCE [LARGE SCALE GENOMIC DNA]</scope>
    <source>
        <strain evidence="16 17">J21TS7</strain>
    </source>
</reference>
<keyword evidence="11" id="KW-0220">Diaminopimelate biosynthesis</keyword>
<dbReference type="CDD" id="cd08659">
    <property type="entry name" value="M20_ArgE_DapE-like"/>
    <property type="match status" value="1"/>
</dbReference>
<sequence>MGKDLDSFHEQELLDIVCGLIRIPSENPPGREEEAARYVLQLLRDEGIEAELQWAAPQRPNVVARLKGTAEGPALLYNGHLDVVPAGEGWSEDPFAAVVRGGELIGRGAADMKSGVAAMLYAAILLHRRGCPFAGELILLFNVDEERENVGMRHFLRSGVHADYAVIGEPTDLGICTAHKGVGRYRIRTAGVAGHAAKVLKPDNAIPKMAALISALEPLRSRLKESADPLLGYATLNVTQIKGGTAPNIVPQHCEIEVDRRVIPGETAAQVLEQLKEALNAAAGTSSGEGLSAGTGEVAYEVDDYLFIPASTIPQDHQLVQALVEVTGHVLGNPSAIGIFEATCEAPFLSVDLGIPTVIFGPGSLDQAHVKDERVPVRQITDAAKVYMQLAMRLLQQQPLQEE</sequence>
<evidence type="ECO:0000259" key="15">
    <source>
        <dbReference type="Pfam" id="PF07687"/>
    </source>
</evidence>
<dbReference type="EC" id="3.5.1.18" evidence="5"/>
<evidence type="ECO:0000256" key="12">
    <source>
        <dbReference type="ARBA" id="ARBA00023154"/>
    </source>
</evidence>
<keyword evidence="7" id="KW-0028">Amino-acid biosynthesis</keyword>
<evidence type="ECO:0000256" key="2">
    <source>
        <dbReference type="ARBA" id="ARBA00001947"/>
    </source>
</evidence>
<evidence type="ECO:0000256" key="9">
    <source>
        <dbReference type="ARBA" id="ARBA00022801"/>
    </source>
</evidence>
<evidence type="ECO:0000313" key="16">
    <source>
        <dbReference type="EMBL" id="GIO52402.1"/>
    </source>
</evidence>
<feature type="domain" description="Peptidase M20 dimerisation" evidence="15">
    <location>
        <begin position="177"/>
        <end position="283"/>
    </location>
</feature>
<keyword evidence="10" id="KW-0862">Zinc</keyword>
<dbReference type="RefSeq" id="WP_212982807.1">
    <property type="nucleotide sequence ID" value="NZ_BORU01000001.1"/>
</dbReference>
<dbReference type="InterPro" id="IPR010182">
    <property type="entry name" value="ArgE/DapE"/>
</dbReference>
<organism evidence="16 17">
    <name type="scientific">Paenibacillus cineris</name>
    <dbReference type="NCBI Taxonomy" id="237530"/>
    <lineage>
        <taxon>Bacteria</taxon>
        <taxon>Bacillati</taxon>
        <taxon>Bacillota</taxon>
        <taxon>Bacilli</taxon>
        <taxon>Bacillales</taxon>
        <taxon>Paenibacillaceae</taxon>
        <taxon>Paenibacillus</taxon>
    </lineage>
</organism>
<evidence type="ECO:0000256" key="11">
    <source>
        <dbReference type="ARBA" id="ARBA00022915"/>
    </source>
</evidence>
<dbReference type="InterPro" id="IPR001261">
    <property type="entry name" value="ArgE/DapE_CS"/>
</dbReference>
<comment type="catalytic activity">
    <reaction evidence="14">
        <text>N-succinyl-(2S,6S)-2,6-diaminopimelate + H2O = (2S,6S)-2,6-diaminopimelate + succinate</text>
        <dbReference type="Rhea" id="RHEA:22608"/>
        <dbReference type="ChEBI" id="CHEBI:15377"/>
        <dbReference type="ChEBI" id="CHEBI:30031"/>
        <dbReference type="ChEBI" id="CHEBI:57609"/>
        <dbReference type="ChEBI" id="CHEBI:58087"/>
        <dbReference type="EC" id="3.5.1.18"/>
    </reaction>
</comment>
<keyword evidence="13" id="KW-0170">Cobalt</keyword>
<accession>A0ABQ4L734</accession>
<dbReference type="NCBIfam" id="TIGR01910">
    <property type="entry name" value="DapE-ArgE"/>
    <property type="match status" value="1"/>
</dbReference>
<comment type="pathway">
    <text evidence="3">Amino-acid biosynthesis; L-lysine biosynthesis via DAP pathway; LL-2,6-diaminopimelate from (S)-tetrahydrodipicolinate (succinylase route): step 3/3.</text>
</comment>
<comment type="similarity">
    <text evidence="4">Belongs to the peptidase M20A family.</text>
</comment>
<comment type="cofactor">
    <cofactor evidence="2">
        <name>Zn(2+)</name>
        <dbReference type="ChEBI" id="CHEBI:29105"/>
    </cofactor>
</comment>
<evidence type="ECO:0000256" key="8">
    <source>
        <dbReference type="ARBA" id="ARBA00022723"/>
    </source>
</evidence>
<comment type="caution">
    <text evidence="16">The sequence shown here is derived from an EMBL/GenBank/DDBJ whole genome shotgun (WGS) entry which is preliminary data.</text>
</comment>
<evidence type="ECO:0000256" key="14">
    <source>
        <dbReference type="ARBA" id="ARBA00051301"/>
    </source>
</evidence>
<gene>
    <name evidence="16" type="ORF">J21TS7_07200</name>
</gene>
<comment type="cofactor">
    <cofactor evidence="1">
        <name>Co(2+)</name>
        <dbReference type="ChEBI" id="CHEBI:48828"/>
    </cofactor>
</comment>
<keyword evidence="8" id="KW-0479">Metal-binding</keyword>
<proteinExistence type="inferred from homology"/>
<evidence type="ECO:0000256" key="13">
    <source>
        <dbReference type="ARBA" id="ARBA00023285"/>
    </source>
</evidence>
<dbReference type="PANTHER" id="PTHR43808">
    <property type="entry name" value="ACETYLORNITHINE DEACETYLASE"/>
    <property type="match status" value="1"/>
</dbReference>
<dbReference type="Pfam" id="PF07687">
    <property type="entry name" value="M20_dimer"/>
    <property type="match status" value="1"/>
</dbReference>
<name>A0ABQ4L734_9BACL</name>
<dbReference type="Pfam" id="PF01546">
    <property type="entry name" value="Peptidase_M20"/>
    <property type="match status" value="1"/>
</dbReference>
<dbReference type="PROSITE" id="PS00759">
    <property type="entry name" value="ARGE_DAPE_CPG2_2"/>
    <property type="match status" value="1"/>
</dbReference>
<dbReference type="InterPro" id="IPR011650">
    <property type="entry name" value="Peptidase_M20_dimer"/>
</dbReference>
<dbReference type="InterPro" id="IPR050072">
    <property type="entry name" value="Peptidase_M20A"/>
</dbReference>
<dbReference type="Proteomes" id="UP000676601">
    <property type="component" value="Unassembled WGS sequence"/>
</dbReference>
<dbReference type="SUPFAM" id="SSF53187">
    <property type="entry name" value="Zn-dependent exopeptidases"/>
    <property type="match status" value="1"/>
</dbReference>
<dbReference type="InterPro" id="IPR002933">
    <property type="entry name" value="Peptidase_M20"/>
</dbReference>
<evidence type="ECO:0000256" key="7">
    <source>
        <dbReference type="ARBA" id="ARBA00022605"/>
    </source>
</evidence>
<dbReference type="PANTHER" id="PTHR43808:SF8">
    <property type="entry name" value="PEPTIDASE M20 DIMERISATION DOMAIN-CONTAINING PROTEIN"/>
    <property type="match status" value="1"/>
</dbReference>
<evidence type="ECO:0000256" key="3">
    <source>
        <dbReference type="ARBA" id="ARBA00005130"/>
    </source>
</evidence>
<evidence type="ECO:0000313" key="17">
    <source>
        <dbReference type="Proteomes" id="UP000676601"/>
    </source>
</evidence>
<keyword evidence="17" id="KW-1185">Reference proteome</keyword>
<evidence type="ECO:0000256" key="4">
    <source>
        <dbReference type="ARBA" id="ARBA00006247"/>
    </source>
</evidence>
<dbReference type="SUPFAM" id="SSF55031">
    <property type="entry name" value="Bacterial exopeptidase dimerisation domain"/>
    <property type="match status" value="1"/>
</dbReference>
<dbReference type="Gene3D" id="3.40.630.10">
    <property type="entry name" value="Zn peptidases"/>
    <property type="match status" value="1"/>
</dbReference>
<protein>
    <recommendedName>
        <fullName evidence="6">Probable succinyl-diaminopimelate desuccinylase</fullName>
        <ecNumber evidence="5">3.5.1.18</ecNumber>
    </recommendedName>
</protein>